<name>A0A370NL51_9BURK</name>
<protein>
    <submittedName>
        <fullName evidence="2">Uncharacterized protein</fullName>
    </submittedName>
</protein>
<accession>A0A370NL51</accession>
<feature type="region of interest" description="Disordered" evidence="1">
    <location>
        <begin position="79"/>
        <end position="116"/>
    </location>
</feature>
<sequence length="116" mass="13040">MFVDGNLKHTYKCLQGRHKRVVWIFRGQALQCFTPGVGIALLKRREHVVAKHDIAAIFEEIELIRHGVPVDCQIAPLQDRPDITGHNKPSGMVARAATTGNPRPASHLRVRDKTYP</sequence>
<evidence type="ECO:0000313" key="2">
    <source>
        <dbReference type="EMBL" id="RDK06317.1"/>
    </source>
</evidence>
<evidence type="ECO:0000313" key="3">
    <source>
        <dbReference type="Proteomes" id="UP000255165"/>
    </source>
</evidence>
<dbReference type="Proteomes" id="UP000255165">
    <property type="component" value="Unassembled WGS sequence"/>
</dbReference>
<proteinExistence type="predicted"/>
<comment type="caution">
    <text evidence="2">The sequence shown here is derived from an EMBL/GenBank/DDBJ whole genome shotgun (WGS) entry which is preliminary data.</text>
</comment>
<evidence type="ECO:0000256" key="1">
    <source>
        <dbReference type="SAM" id="MobiDB-lite"/>
    </source>
</evidence>
<dbReference type="AlphaFoldDB" id="A0A370NL51"/>
<organism evidence="2 3">
    <name type="scientific">Cupriavidus lacunae</name>
    <dbReference type="NCBI Taxonomy" id="2666307"/>
    <lineage>
        <taxon>Bacteria</taxon>
        <taxon>Pseudomonadati</taxon>
        <taxon>Pseudomonadota</taxon>
        <taxon>Betaproteobacteria</taxon>
        <taxon>Burkholderiales</taxon>
        <taxon>Burkholderiaceae</taxon>
        <taxon>Cupriavidus</taxon>
    </lineage>
</organism>
<reference evidence="3" key="1">
    <citation type="submission" date="2018-06" db="EMBL/GenBank/DDBJ databases">
        <authorList>
            <person name="Feng T."/>
            <person name="Jeon C.O."/>
        </authorList>
    </citation>
    <scope>NUCLEOTIDE SEQUENCE [LARGE SCALE GENOMIC DNA]</scope>
    <source>
        <strain evidence="3">S23</strain>
    </source>
</reference>
<dbReference type="EMBL" id="QKWJ01000066">
    <property type="protein sequence ID" value="RDK06317.1"/>
    <property type="molecule type" value="Genomic_DNA"/>
</dbReference>
<gene>
    <name evidence="2" type="ORF">DN412_32190</name>
</gene>
<keyword evidence="3" id="KW-1185">Reference proteome</keyword>